<name>A0A8J4BW58_9CHLO</name>
<comment type="caution">
    <text evidence="1">The sequence shown here is derived from an EMBL/GenBank/DDBJ whole genome shotgun (WGS) entry which is preliminary data.</text>
</comment>
<dbReference type="PANTHER" id="PTHR31728:SF5">
    <property type="entry name" value="OS07G0540200 PROTEIN"/>
    <property type="match status" value="1"/>
</dbReference>
<dbReference type="Proteomes" id="UP000747399">
    <property type="component" value="Unassembled WGS sequence"/>
</dbReference>
<sequence>MNLEAAPDKIVKVVVHGANIAMTLYSVTAGGAPCDGLLFGETMTTTTQHLQDGDDTVTVRESYAAVTAALCCASTCSFYNDVGELSESRLEELSAEQSAPLLGWLSYRPASAAAAGGPLRPSMRESAVTLALLRRQLARYGGRQAMLLLLVTTGADHNGATVTWQFRCFQARLSSATGVMLLDPLELQTLNLGGHTGQATYQELSAATALASPTAGSQQQAVKHISLSAAVSPVQAGSVAVAVPKPGAGLPQPGVEPTALAALAAGARGQVAALGNHCEALLAGLHELCGQAVAGEATVMALRRRRDALLALLARA</sequence>
<protein>
    <submittedName>
        <fullName evidence="1">Uncharacterized protein</fullName>
    </submittedName>
</protein>
<dbReference type="Pfam" id="PF21125">
    <property type="entry name" value="MPN_2A_DUB_like"/>
    <property type="match status" value="1"/>
</dbReference>
<gene>
    <name evidence="1" type="ORF">Vafri_20084</name>
</gene>
<evidence type="ECO:0000313" key="1">
    <source>
        <dbReference type="EMBL" id="GIL66593.1"/>
    </source>
</evidence>
<evidence type="ECO:0000313" key="2">
    <source>
        <dbReference type="Proteomes" id="UP000747399"/>
    </source>
</evidence>
<keyword evidence="2" id="KW-1185">Reference proteome</keyword>
<organism evidence="1 2">
    <name type="scientific">Volvox africanus</name>
    <dbReference type="NCBI Taxonomy" id="51714"/>
    <lineage>
        <taxon>Eukaryota</taxon>
        <taxon>Viridiplantae</taxon>
        <taxon>Chlorophyta</taxon>
        <taxon>core chlorophytes</taxon>
        <taxon>Chlorophyceae</taxon>
        <taxon>CS clade</taxon>
        <taxon>Chlamydomonadales</taxon>
        <taxon>Volvocaceae</taxon>
        <taxon>Volvox</taxon>
    </lineage>
</organism>
<dbReference type="GO" id="GO:0005634">
    <property type="term" value="C:nucleus"/>
    <property type="evidence" value="ECO:0007669"/>
    <property type="project" value="TreeGrafter"/>
</dbReference>
<dbReference type="InterPro" id="IPR023238">
    <property type="entry name" value="FAM175"/>
</dbReference>
<dbReference type="PRINTS" id="PR02051">
    <property type="entry name" value="PROTEINF175"/>
</dbReference>
<dbReference type="EMBL" id="BNCO01000087">
    <property type="protein sequence ID" value="GIL66593.1"/>
    <property type="molecule type" value="Genomic_DNA"/>
</dbReference>
<accession>A0A8J4BW58</accession>
<dbReference type="GO" id="GO:0031593">
    <property type="term" value="F:polyubiquitin modification-dependent protein binding"/>
    <property type="evidence" value="ECO:0007669"/>
    <property type="project" value="TreeGrafter"/>
</dbReference>
<dbReference type="AlphaFoldDB" id="A0A8J4BW58"/>
<dbReference type="PANTHER" id="PTHR31728">
    <property type="entry name" value="ABRAXAS FAMILY MEMBER"/>
    <property type="match status" value="1"/>
</dbReference>
<proteinExistence type="predicted"/>
<reference evidence="1" key="1">
    <citation type="journal article" date="2021" name="Proc. Natl. Acad. Sci. U.S.A.">
        <title>Three genomes in the algal genus Volvox reveal the fate of a haploid sex-determining region after a transition to homothallism.</title>
        <authorList>
            <person name="Yamamoto K."/>
            <person name="Hamaji T."/>
            <person name="Kawai-Toyooka H."/>
            <person name="Matsuzaki R."/>
            <person name="Takahashi F."/>
            <person name="Nishimura Y."/>
            <person name="Kawachi M."/>
            <person name="Noguchi H."/>
            <person name="Minakuchi Y."/>
            <person name="Umen J.G."/>
            <person name="Toyoda A."/>
            <person name="Nozaki H."/>
        </authorList>
    </citation>
    <scope>NUCLEOTIDE SEQUENCE</scope>
    <source>
        <strain evidence="1">NIES-3780</strain>
    </source>
</reference>